<dbReference type="EMBL" id="JBHSAF010000015">
    <property type="protein sequence ID" value="MFC3914703.1"/>
    <property type="molecule type" value="Genomic_DNA"/>
</dbReference>
<comment type="caution">
    <text evidence="1">The sequence shown here is derived from an EMBL/GenBank/DDBJ whole genome shotgun (WGS) entry which is preliminary data.</text>
</comment>
<reference evidence="2" key="1">
    <citation type="journal article" date="2019" name="Int. J. Syst. Evol. Microbiol.">
        <title>The Global Catalogue of Microorganisms (GCM) 10K type strain sequencing project: providing services to taxonomists for standard genome sequencing and annotation.</title>
        <authorList>
            <consortium name="The Broad Institute Genomics Platform"/>
            <consortium name="The Broad Institute Genome Sequencing Center for Infectious Disease"/>
            <person name="Wu L."/>
            <person name="Ma J."/>
        </authorList>
    </citation>
    <scope>NUCLEOTIDE SEQUENCE [LARGE SCALE GENOMIC DNA]</scope>
    <source>
        <strain evidence="2">CCUG 54939</strain>
    </source>
</reference>
<accession>A0ABV8CRD0</accession>
<name>A0ABV8CRD0_9GAMM</name>
<organism evidence="1 2">
    <name type="scientific">Pseudaeromonas sharmana</name>
    <dbReference type="NCBI Taxonomy" id="328412"/>
    <lineage>
        <taxon>Bacteria</taxon>
        <taxon>Pseudomonadati</taxon>
        <taxon>Pseudomonadota</taxon>
        <taxon>Gammaproteobacteria</taxon>
        <taxon>Aeromonadales</taxon>
        <taxon>Aeromonadaceae</taxon>
        <taxon>Pseudaeromonas</taxon>
    </lineage>
</organism>
<dbReference type="PANTHER" id="PTHR30438">
    <property type="entry name" value="36 KDA ANTIGEN-RELATED"/>
    <property type="match status" value="1"/>
</dbReference>
<protein>
    <submittedName>
        <fullName evidence="1">HlyD family secretion protein</fullName>
    </submittedName>
</protein>
<evidence type="ECO:0000313" key="1">
    <source>
        <dbReference type="EMBL" id="MFC3914703.1"/>
    </source>
</evidence>
<dbReference type="RefSeq" id="WP_377153968.1">
    <property type="nucleotide sequence ID" value="NZ_JBHSAF010000015.1"/>
</dbReference>
<evidence type="ECO:0000313" key="2">
    <source>
        <dbReference type="Proteomes" id="UP001595692"/>
    </source>
</evidence>
<dbReference type="Gene3D" id="2.40.50.100">
    <property type="match status" value="1"/>
</dbReference>
<proteinExistence type="predicted"/>
<keyword evidence="2" id="KW-1185">Reference proteome</keyword>
<dbReference type="Proteomes" id="UP001595692">
    <property type="component" value="Unassembled WGS sequence"/>
</dbReference>
<dbReference type="Gene3D" id="2.40.30.170">
    <property type="match status" value="1"/>
</dbReference>
<gene>
    <name evidence="1" type="ORF">ACFOSS_14735</name>
</gene>
<dbReference type="PANTHER" id="PTHR30438:SF1">
    <property type="entry name" value="36 KDA ANTIGEN"/>
    <property type="match status" value="1"/>
</dbReference>
<sequence length="328" mass="35507">MSRVRQTLFLGIFLALVLGLALGFWSAYRPSAERLQGQIEAQSYSVSSKIPGRLATVAVKKGQQLTKGDLVFTLVSPELEAKLAQAQAGEAAAGALAREVELGARRQQVAAAHAQWQKALSAAALYEKTYRRLDSLYRDGVLALQKRDEAYTQWQTAQLTATAAQQQFLLAEEGAREEQKLAAHEKARMAAGAVAEVQAYANELSVVSPAQGEVTQVLLQPGELVPQGFPVVSVTDMSDAWALLHVREDMLQAFAPGTVFAAQIPALGPQPVRLRVTHVAVMGDFATWRATDSRQGFDMRTFEVEARPVDPIKGLRAGMSVVVELPDA</sequence>